<dbReference type="RefSeq" id="WP_370890647.1">
    <property type="nucleotide sequence ID" value="NZ_JBGJLR010000002.1"/>
</dbReference>
<dbReference type="InterPro" id="IPR029063">
    <property type="entry name" value="SAM-dependent_MTases_sf"/>
</dbReference>
<evidence type="ECO:0000313" key="7">
    <source>
        <dbReference type="Proteomes" id="UP001567350"/>
    </source>
</evidence>
<dbReference type="Pfam" id="PF13847">
    <property type="entry name" value="Methyltransf_31"/>
    <property type="match status" value="1"/>
</dbReference>
<dbReference type="SUPFAM" id="SSF53335">
    <property type="entry name" value="S-adenosyl-L-methionine-dependent methyltransferases"/>
    <property type="match status" value="2"/>
</dbReference>
<protein>
    <submittedName>
        <fullName evidence="6">Methyltransferase domain-containing protein</fullName>
    </submittedName>
</protein>
<dbReference type="Proteomes" id="UP001567350">
    <property type="component" value="Unassembled WGS sequence"/>
</dbReference>
<accession>A0ABV4I9H8</accession>
<comment type="caution">
    <text evidence="6">The sequence shown here is derived from an EMBL/GenBank/DDBJ whole genome shotgun (WGS) entry which is preliminary data.</text>
</comment>
<dbReference type="InterPro" id="IPR025714">
    <property type="entry name" value="Methyltranfer_dom"/>
</dbReference>
<dbReference type="GO" id="GO:0032259">
    <property type="term" value="P:methylation"/>
    <property type="evidence" value="ECO:0007669"/>
    <property type="project" value="UniProtKB-KW"/>
</dbReference>
<organism evidence="6 7">
    <name type="scientific">Comamonas jiangduensis</name>
    <dbReference type="NCBI Taxonomy" id="1194168"/>
    <lineage>
        <taxon>Bacteria</taxon>
        <taxon>Pseudomonadati</taxon>
        <taxon>Pseudomonadota</taxon>
        <taxon>Betaproteobacteria</taxon>
        <taxon>Burkholderiales</taxon>
        <taxon>Comamonadaceae</taxon>
        <taxon>Comamonas</taxon>
    </lineage>
</organism>
<keyword evidence="1 6" id="KW-0489">Methyltransferase</keyword>
<keyword evidence="2" id="KW-0808">Transferase</keyword>
<feature type="domain" description="Methyltransferase" evidence="5">
    <location>
        <begin position="249"/>
        <end position="376"/>
    </location>
</feature>
<dbReference type="EMBL" id="JBGJLR010000002">
    <property type="protein sequence ID" value="MEZ2738510.1"/>
    <property type="molecule type" value="Genomic_DNA"/>
</dbReference>
<evidence type="ECO:0000259" key="4">
    <source>
        <dbReference type="Pfam" id="PF08241"/>
    </source>
</evidence>
<dbReference type="CDD" id="cd02440">
    <property type="entry name" value="AdoMet_MTases"/>
    <property type="match status" value="2"/>
</dbReference>
<dbReference type="PANTHER" id="PTHR43464:SF19">
    <property type="entry name" value="UBIQUINONE BIOSYNTHESIS O-METHYLTRANSFERASE, MITOCHONDRIAL"/>
    <property type="match status" value="1"/>
</dbReference>
<gene>
    <name evidence="6" type="ORF">ACBP88_03375</name>
</gene>
<evidence type="ECO:0000313" key="6">
    <source>
        <dbReference type="EMBL" id="MEZ2738510.1"/>
    </source>
</evidence>
<proteinExistence type="predicted"/>
<keyword evidence="7" id="KW-1185">Reference proteome</keyword>
<dbReference type="PANTHER" id="PTHR43464">
    <property type="entry name" value="METHYLTRANSFERASE"/>
    <property type="match status" value="1"/>
</dbReference>
<sequence>MVKLTIDKNTSTDYQSQYDGYWKSDGRIGESSGDLARIAEQIVMTCGVGRTLDIGCGEGLLVASLLHRGVDAYGVDVSEIVTARSNQRQPGRFTHGSVLDLPFEDASFQTVVSTDCMEHLAPEDVPRALKEIHRVAARYVFLQLATTLDRDGHWHLTVEGRAWWEAKCFEAGFRKHPAYYKVNSYESLNEDGWQIQIVLEKIPEKANDKYPLSALALERDLHMDMLREVGERSDAHVARYLWAEKFVRQGDRVLDAACGLGYGSYALAELSKAKAITGVDGSEYAIDYAHENFCSITPKLEFFRGYLPECLEKYPDGYFDVIVSFETLEHVENPEALLEEFHRLLSPGGRIVASVPNDWSDETGEDPNPFHLHVYTLDKLRAQIKKRFIPEALVQQIASGCKLTSAWNSWQKMPRKLKSIAIDTDTPPPSEWWLMVGMKDPTLNSLPYRESVYSYSTPPDNLLQFERDYKNPWLVRSMLEFHFRASESGVLRKIAQQVVHLEGAAVSPDKAAALAVLGYQLLENDHAVSTDVEIFINEIDPYVSAPFQTSHLQRFYVSLGYLKARLLKKIGKFNAALPVFHQVANADLSIFSPTLGSKVVDAAFEAGILAVGLKDISAARESWKLGVERAYKLLSCDVKEFVGEIDNPHEFPTIVAVELLDSAARCIKALRITADDSFVPLTRLYELTRDNWKGMLEERSNALQSMETMIRARDEAIAGQARMIEERWSIMQSMEAMIAARDEVIAGYKLEKQPKIKESIIALYSAVIASLRYRFGKVFYRNR</sequence>
<keyword evidence="3" id="KW-0949">S-adenosyl-L-methionine</keyword>
<evidence type="ECO:0000259" key="5">
    <source>
        <dbReference type="Pfam" id="PF13847"/>
    </source>
</evidence>
<dbReference type="GO" id="GO:0008168">
    <property type="term" value="F:methyltransferase activity"/>
    <property type="evidence" value="ECO:0007669"/>
    <property type="project" value="UniProtKB-KW"/>
</dbReference>
<feature type="domain" description="Methyltransferase type 11" evidence="4">
    <location>
        <begin position="52"/>
        <end position="136"/>
    </location>
</feature>
<evidence type="ECO:0000256" key="1">
    <source>
        <dbReference type="ARBA" id="ARBA00022603"/>
    </source>
</evidence>
<evidence type="ECO:0000256" key="2">
    <source>
        <dbReference type="ARBA" id="ARBA00022679"/>
    </source>
</evidence>
<dbReference type="Pfam" id="PF08241">
    <property type="entry name" value="Methyltransf_11"/>
    <property type="match status" value="1"/>
</dbReference>
<dbReference type="Gene3D" id="3.40.50.150">
    <property type="entry name" value="Vaccinia Virus protein VP39"/>
    <property type="match status" value="2"/>
</dbReference>
<evidence type="ECO:0000256" key="3">
    <source>
        <dbReference type="ARBA" id="ARBA00022691"/>
    </source>
</evidence>
<dbReference type="InterPro" id="IPR013216">
    <property type="entry name" value="Methyltransf_11"/>
</dbReference>
<reference evidence="6 7" key="1">
    <citation type="submission" date="2024-08" db="EMBL/GenBank/DDBJ databases">
        <authorList>
            <person name="Feng Z."/>
            <person name="Ronholm J."/>
        </authorList>
    </citation>
    <scope>NUCLEOTIDE SEQUENCE [LARGE SCALE GENOMIC DNA]</scope>
    <source>
        <strain evidence="6 7">4-AB0-8</strain>
    </source>
</reference>
<name>A0ABV4I9H8_9BURK</name>